<keyword evidence="4" id="KW-1185">Reference proteome</keyword>
<dbReference type="Pfam" id="PF12937">
    <property type="entry name" value="F-box-like"/>
    <property type="match status" value="1"/>
</dbReference>
<dbReference type="Gene3D" id="3.80.10.10">
    <property type="entry name" value="Ribonuclease Inhibitor"/>
    <property type="match status" value="2"/>
</dbReference>
<proteinExistence type="predicted"/>
<dbReference type="InterPro" id="IPR032675">
    <property type="entry name" value="LRR_dom_sf"/>
</dbReference>
<reference evidence="3 4" key="1">
    <citation type="journal article" date="2016" name="Genome Biol. Evol.">
        <title>Divergent and convergent evolution of fungal pathogenicity.</title>
        <authorList>
            <person name="Shang Y."/>
            <person name="Xiao G."/>
            <person name="Zheng P."/>
            <person name="Cen K."/>
            <person name="Zhan S."/>
            <person name="Wang C."/>
        </authorList>
    </citation>
    <scope>NUCLEOTIDE SEQUENCE [LARGE SCALE GENOMIC DNA]</scope>
    <source>
        <strain evidence="3 4">ARSEF 7405</strain>
    </source>
</reference>
<name>A0A162IFP1_9EURO</name>
<dbReference type="Gene3D" id="1.20.1280.50">
    <property type="match status" value="1"/>
</dbReference>
<accession>A0A162IFP1</accession>
<dbReference type="SMART" id="SM00367">
    <property type="entry name" value="LRR_CC"/>
    <property type="match status" value="4"/>
</dbReference>
<comment type="caution">
    <text evidence="3">The sequence shown here is derived from an EMBL/GenBank/DDBJ whole genome shotgun (WGS) entry which is preliminary data.</text>
</comment>
<dbReference type="InterPro" id="IPR001810">
    <property type="entry name" value="F-box_dom"/>
</dbReference>
<dbReference type="PANTHER" id="PTHR13318">
    <property type="entry name" value="PARTNER OF PAIRED, ISOFORM B-RELATED"/>
    <property type="match status" value="1"/>
</dbReference>
<evidence type="ECO:0000313" key="4">
    <source>
        <dbReference type="Proteomes" id="UP000242877"/>
    </source>
</evidence>
<evidence type="ECO:0000259" key="2">
    <source>
        <dbReference type="PROSITE" id="PS50181"/>
    </source>
</evidence>
<evidence type="ECO:0000313" key="3">
    <source>
        <dbReference type="EMBL" id="KZZ92743.1"/>
    </source>
</evidence>
<dbReference type="InterPro" id="IPR006553">
    <property type="entry name" value="Leu-rich_rpt_Cys-con_subtyp"/>
</dbReference>
<feature type="compositionally biased region" description="Basic and acidic residues" evidence="1">
    <location>
        <begin position="23"/>
        <end position="38"/>
    </location>
</feature>
<organism evidence="3 4">
    <name type="scientific">Ascosphaera apis ARSEF 7405</name>
    <dbReference type="NCBI Taxonomy" id="392613"/>
    <lineage>
        <taxon>Eukaryota</taxon>
        <taxon>Fungi</taxon>
        <taxon>Dikarya</taxon>
        <taxon>Ascomycota</taxon>
        <taxon>Pezizomycotina</taxon>
        <taxon>Eurotiomycetes</taxon>
        <taxon>Eurotiomycetidae</taxon>
        <taxon>Onygenales</taxon>
        <taxon>Ascosphaeraceae</taxon>
        <taxon>Ascosphaera</taxon>
    </lineage>
</organism>
<dbReference type="GO" id="GO:0031146">
    <property type="term" value="P:SCF-dependent proteasomal ubiquitin-dependent protein catabolic process"/>
    <property type="evidence" value="ECO:0007669"/>
    <property type="project" value="TreeGrafter"/>
</dbReference>
<dbReference type="AlphaFoldDB" id="A0A162IFP1"/>
<dbReference type="SUPFAM" id="SSF81383">
    <property type="entry name" value="F-box domain"/>
    <property type="match status" value="1"/>
</dbReference>
<dbReference type="OrthoDB" id="550575at2759"/>
<feature type="compositionally biased region" description="Low complexity" evidence="1">
    <location>
        <begin position="83"/>
        <end position="100"/>
    </location>
</feature>
<feature type="domain" description="F-box" evidence="2">
    <location>
        <begin position="182"/>
        <end position="228"/>
    </location>
</feature>
<dbReference type="CDD" id="cd09917">
    <property type="entry name" value="F-box_SF"/>
    <property type="match status" value="1"/>
</dbReference>
<dbReference type="SMART" id="SM00256">
    <property type="entry name" value="FBOX"/>
    <property type="match status" value="1"/>
</dbReference>
<dbReference type="SUPFAM" id="SSF52047">
    <property type="entry name" value="RNI-like"/>
    <property type="match status" value="1"/>
</dbReference>
<dbReference type="GO" id="GO:0019005">
    <property type="term" value="C:SCF ubiquitin ligase complex"/>
    <property type="evidence" value="ECO:0007669"/>
    <property type="project" value="TreeGrafter"/>
</dbReference>
<feature type="region of interest" description="Disordered" evidence="1">
    <location>
        <begin position="1"/>
        <end position="102"/>
    </location>
</feature>
<evidence type="ECO:0000256" key="1">
    <source>
        <dbReference type="SAM" id="MobiDB-lite"/>
    </source>
</evidence>
<dbReference type="PROSITE" id="PS50181">
    <property type="entry name" value="FBOX"/>
    <property type="match status" value="1"/>
</dbReference>
<dbReference type="VEuPathDB" id="FungiDB:AAP_02824"/>
<protein>
    <submittedName>
        <fullName evidence="3">F-box domain protein</fullName>
    </submittedName>
</protein>
<dbReference type="EMBL" id="AZGZ01000010">
    <property type="protein sequence ID" value="KZZ92743.1"/>
    <property type="molecule type" value="Genomic_DNA"/>
</dbReference>
<dbReference type="InterPro" id="IPR036047">
    <property type="entry name" value="F-box-like_dom_sf"/>
</dbReference>
<feature type="compositionally biased region" description="Polar residues" evidence="1">
    <location>
        <begin position="65"/>
        <end position="82"/>
    </location>
</feature>
<sequence>MSSSAPSEEPPGQTTRHSTSEPMDPRATDTPVSDKDSSESGSPTSPSPEPLTPSQDDPSRGVGGSNNAQNLQSSGTSQSIFGHSTPSTQSSYPHSSRRSSFTTCGNRLRRSFLDDDEMSSLTMLDAIDLVGRRQTVSPVVDENEQPTPRPLHGPGEDLVFMELAQSDYTEIFNPPVQDKTRLDPFKCLPLEMSLQVLRYFSSHELWRLSQVCQLWRYLCQDPQLLTEINMEENYRQYPGAVIIRQIESAGSFLRKLKLCGCKQLEPLWAINQHVPLIGGRIQSLSIMHCGLTRPMAKAFLNSNPHLKKLELPGSKYIDSQAVTAISCLGNLEWLDLSCSRISSTADLSEVAKNCPKLKYFRLACVRGVHSFSTIMEQFWKLNSLETLDLSKNRHLTDDDLRILTYGVPHVIPSGDDTPKTLKTLRIPHCGHVSLIGIECLIRHCPKMEALDITKTRTLTDHQQLKNILTYTPDLKEFSCRESSAVTNEVLHHLSRQRCARTLEKLDIGNSWGIEDSGVLAILRKCPNLRYLSIDTTDVTDTVIFEASVQVLNKGFTTNKRPKIAMVIDCFGCYELTWAAVEQTMVTNSHEIDLHEKDRQDYQDLSRLVRGDPDEVFNRKTDFSSLSSYLRRVRDGEHSVYPAHILQLNCNWEYRDAMKAHSSLLLAGERERARRFQTRWTEFTRYHDGMIRYGEVHAIWELWRSRLPGTMPTMNLPPPATFSPIYPSVGLRPNYERAAFTLVILEHTKEYEEDDKVFPPGLNKEAMMHGRCLPGPHCAAIWSLIAAAVILNPRPLNLRYP</sequence>
<feature type="compositionally biased region" description="Polar residues" evidence="1">
    <location>
        <begin position="1"/>
        <end position="21"/>
    </location>
</feature>
<dbReference type="Proteomes" id="UP000242877">
    <property type="component" value="Unassembled WGS sequence"/>
</dbReference>
<gene>
    <name evidence="3" type="ORF">AAP_02824</name>
</gene>